<dbReference type="AlphaFoldDB" id="A0AA95GKY2"/>
<gene>
    <name evidence="2" type="ORF">QE210_13755</name>
</gene>
<dbReference type="EMBL" id="CP123504">
    <property type="protein sequence ID" value="WGM00903.1"/>
    <property type="molecule type" value="Genomic_DNA"/>
</dbReference>
<evidence type="ECO:0000256" key="1">
    <source>
        <dbReference type="SAM" id="Phobius"/>
    </source>
</evidence>
<proteinExistence type="predicted"/>
<feature type="transmembrane region" description="Helical" evidence="1">
    <location>
        <begin position="7"/>
        <end position="29"/>
    </location>
</feature>
<sequence length="55" mass="6175">MKEFRDIMVIIALAAIPTSGFLSTAFLIYHSKPGWGWLLFVVFIISASIKMSIKN</sequence>
<dbReference type="RefSeq" id="WP_280624440.1">
    <property type="nucleotide sequence ID" value="NZ_CP123504.1"/>
</dbReference>
<keyword evidence="1" id="KW-0812">Transmembrane</keyword>
<dbReference type="Proteomes" id="UP001177595">
    <property type="component" value="Chromosome"/>
</dbReference>
<accession>A0AA95GKY2</accession>
<reference evidence="2" key="1">
    <citation type="submission" date="2023-04" db="EMBL/GenBank/DDBJ databases">
        <title>Genome dynamics across the evolutionary transition to endosymbiosis.</title>
        <authorList>
            <person name="Siozios S."/>
            <person name="Nadal-Jimenez P."/>
            <person name="Azagi T."/>
            <person name="Sprong H."/>
            <person name="Frost C.L."/>
            <person name="Parratt S.R."/>
            <person name="Taylor G."/>
            <person name="Brettell L."/>
            <person name="Lew K.C."/>
            <person name="Croft L."/>
            <person name="King K.C."/>
            <person name="Brockhurst M.A."/>
            <person name="Hypsa V."/>
            <person name="Novakova E."/>
            <person name="Darby A.C."/>
            <person name="Hurst G.D.D."/>
        </authorList>
    </citation>
    <scope>NUCLEOTIDE SEQUENCE</scope>
    <source>
        <strain evidence="2">APv</strain>
    </source>
</reference>
<name>A0AA95GKY2_9GAMM</name>
<keyword evidence="1" id="KW-0472">Membrane</keyword>
<keyword evidence="1" id="KW-1133">Transmembrane helix</keyword>
<feature type="transmembrane region" description="Helical" evidence="1">
    <location>
        <begin position="35"/>
        <end position="53"/>
    </location>
</feature>
<protein>
    <submittedName>
        <fullName evidence="2">Uncharacterized protein</fullName>
    </submittedName>
</protein>
<evidence type="ECO:0000313" key="2">
    <source>
        <dbReference type="EMBL" id="WGM00903.1"/>
    </source>
</evidence>
<organism evidence="2 3">
    <name type="scientific">Arsenophonus nasoniae</name>
    <name type="common">son-killer infecting Nasonia vitripennis</name>
    <dbReference type="NCBI Taxonomy" id="638"/>
    <lineage>
        <taxon>Bacteria</taxon>
        <taxon>Pseudomonadati</taxon>
        <taxon>Pseudomonadota</taxon>
        <taxon>Gammaproteobacteria</taxon>
        <taxon>Enterobacterales</taxon>
        <taxon>Morganellaceae</taxon>
        <taxon>Arsenophonus</taxon>
    </lineage>
</organism>
<evidence type="ECO:0000313" key="3">
    <source>
        <dbReference type="Proteomes" id="UP001177595"/>
    </source>
</evidence>